<evidence type="ECO:0000313" key="1">
    <source>
        <dbReference type="EMBL" id="AEB10079.1"/>
    </source>
</evidence>
<reference evidence="2" key="2">
    <citation type="submission" date="2011-03" db="EMBL/GenBank/DDBJ databases">
        <title>The complete genome of Desulfobacca acetoxidans DSM 11109.</title>
        <authorList>
            <consortium name="US DOE Joint Genome Institute (JGI-PGF)"/>
            <person name="Lucas S."/>
            <person name="Copeland A."/>
            <person name="Lapidus A."/>
            <person name="Bruce D."/>
            <person name="Goodwin L."/>
            <person name="Pitluck S."/>
            <person name="Peters L."/>
            <person name="Kyrpides N."/>
            <person name="Mavromatis K."/>
            <person name="Ivanova N."/>
            <person name="Ovchinnikova G."/>
            <person name="Teshima H."/>
            <person name="Detter J.C."/>
            <person name="Han C."/>
            <person name="Land M."/>
            <person name="Hauser L."/>
            <person name="Markowitz V."/>
            <person name="Cheng J.-F."/>
            <person name="Hugenholtz P."/>
            <person name="Woyke T."/>
            <person name="Wu D."/>
            <person name="Spring S."/>
            <person name="Schueler E."/>
            <person name="Brambilla E."/>
            <person name="Klenk H.-P."/>
            <person name="Eisen J.A."/>
        </authorList>
    </citation>
    <scope>NUCLEOTIDE SEQUENCE [LARGE SCALE GENOMIC DNA]</scope>
    <source>
        <strain evidence="2">ATCC 700848 / DSM 11109 / ASRB2</strain>
    </source>
</reference>
<dbReference type="HOGENOM" id="CLU_3060834_0_0_7"/>
<dbReference type="KEGG" id="dao:Desac_2254"/>
<dbReference type="Proteomes" id="UP000000483">
    <property type="component" value="Chromosome"/>
</dbReference>
<accession>F2NFG0</accession>
<proteinExistence type="predicted"/>
<gene>
    <name evidence="1" type="ordered locus">Desac_2254</name>
</gene>
<organism evidence="1 2">
    <name type="scientific">Desulfobacca acetoxidans (strain ATCC 700848 / DSM 11109 / ASRB2)</name>
    <dbReference type="NCBI Taxonomy" id="880072"/>
    <lineage>
        <taxon>Bacteria</taxon>
        <taxon>Pseudomonadati</taxon>
        <taxon>Thermodesulfobacteriota</taxon>
        <taxon>Desulfobaccia</taxon>
        <taxon>Desulfobaccales</taxon>
        <taxon>Desulfobaccaceae</taxon>
        <taxon>Desulfobacca</taxon>
    </lineage>
</organism>
<dbReference type="AlphaFoldDB" id="F2NFG0"/>
<protein>
    <submittedName>
        <fullName evidence="1">Uncharacterized protein</fullName>
    </submittedName>
</protein>
<sequence length="53" mass="6226">MTKKGRANGSFFGNHIYENLLARRSHLLHQLLSRQQERLKTVLTNAHEDIVPW</sequence>
<keyword evidence="2" id="KW-1185">Reference proteome</keyword>
<dbReference type="EMBL" id="CP002629">
    <property type="protein sequence ID" value="AEB10079.1"/>
    <property type="molecule type" value="Genomic_DNA"/>
</dbReference>
<evidence type="ECO:0000313" key="2">
    <source>
        <dbReference type="Proteomes" id="UP000000483"/>
    </source>
</evidence>
<reference evidence="1 2" key="1">
    <citation type="journal article" date="2011" name="Stand. Genomic Sci.">
        <title>Complete genome sequence of the acetate-degrading sulfate reducer Desulfobacca acetoxidans type strain (ASRB2).</title>
        <authorList>
            <person name="Goker M."/>
            <person name="Teshima H."/>
            <person name="Lapidus A."/>
            <person name="Nolan M."/>
            <person name="Lucas S."/>
            <person name="Hammon N."/>
            <person name="Deshpande S."/>
            <person name="Cheng J.F."/>
            <person name="Tapia R."/>
            <person name="Han C."/>
            <person name="Goodwin L."/>
            <person name="Pitluck S."/>
            <person name="Huntemann M."/>
            <person name="Liolios K."/>
            <person name="Ivanova N."/>
            <person name="Pagani I."/>
            <person name="Mavromatis K."/>
            <person name="Ovchinikova G."/>
            <person name="Pati A."/>
            <person name="Chen A."/>
            <person name="Palaniappan K."/>
            <person name="Land M."/>
            <person name="Hauser L."/>
            <person name="Brambilla E.M."/>
            <person name="Rohde M."/>
            <person name="Spring S."/>
            <person name="Detter J.C."/>
            <person name="Woyke T."/>
            <person name="Bristow J."/>
            <person name="Eisen J.A."/>
            <person name="Markowitz V."/>
            <person name="Hugenholtz P."/>
            <person name="Kyrpides N.C."/>
            <person name="Klenk H.P."/>
        </authorList>
    </citation>
    <scope>NUCLEOTIDE SEQUENCE [LARGE SCALE GENOMIC DNA]</scope>
    <source>
        <strain evidence="2">ATCC 700848 / DSM 11109 / ASRB2</strain>
    </source>
</reference>
<name>F2NFG0_DESAR</name>